<organism evidence="1">
    <name type="scientific">marine sediment metagenome</name>
    <dbReference type="NCBI Taxonomy" id="412755"/>
    <lineage>
        <taxon>unclassified sequences</taxon>
        <taxon>metagenomes</taxon>
        <taxon>ecological metagenomes</taxon>
    </lineage>
</organism>
<sequence>MKLVDVHARLLEMQVAVFLTSDAAACLNVENAHASKLLARLALAGHLVHLSRGLWAFEDRVQPLALPEYLTNPFPSYVSLQSALSYHGMISQIPAI</sequence>
<dbReference type="EMBL" id="BART01027445">
    <property type="protein sequence ID" value="GAG93137.1"/>
    <property type="molecule type" value="Genomic_DNA"/>
</dbReference>
<name>X1CJC4_9ZZZZ</name>
<comment type="caution">
    <text evidence="1">The sequence shown here is derived from an EMBL/GenBank/DDBJ whole genome shotgun (WGS) entry which is preliminary data.</text>
</comment>
<accession>X1CJC4</accession>
<evidence type="ECO:0008006" key="2">
    <source>
        <dbReference type="Google" id="ProtNLM"/>
    </source>
</evidence>
<reference evidence="1" key="1">
    <citation type="journal article" date="2014" name="Front. Microbiol.">
        <title>High frequency of phylogenetically diverse reductive dehalogenase-homologous genes in deep subseafloor sedimentary metagenomes.</title>
        <authorList>
            <person name="Kawai M."/>
            <person name="Futagami T."/>
            <person name="Toyoda A."/>
            <person name="Takaki Y."/>
            <person name="Nishi S."/>
            <person name="Hori S."/>
            <person name="Arai W."/>
            <person name="Tsubouchi T."/>
            <person name="Morono Y."/>
            <person name="Uchiyama I."/>
            <person name="Ito T."/>
            <person name="Fujiyama A."/>
            <person name="Inagaki F."/>
            <person name="Takami H."/>
        </authorList>
    </citation>
    <scope>NUCLEOTIDE SEQUENCE</scope>
    <source>
        <strain evidence="1">Expedition CK06-06</strain>
    </source>
</reference>
<protein>
    <recommendedName>
        <fullName evidence="2">AbiEi antitoxin C-terminal domain-containing protein</fullName>
    </recommendedName>
</protein>
<proteinExistence type="predicted"/>
<dbReference type="AlphaFoldDB" id="X1CJC4"/>
<evidence type="ECO:0000313" key="1">
    <source>
        <dbReference type="EMBL" id="GAG93137.1"/>
    </source>
</evidence>
<feature type="non-terminal residue" evidence="1">
    <location>
        <position position="96"/>
    </location>
</feature>
<gene>
    <name evidence="1" type="ORF">S01H4_48658</name>
</gene>